<dbReference type="PATRIC" id="fig|1035195.3.peg.2291"/>
<dbReference type="AlphaFoldDB" id="L1M9A0"/>
<dbReference type="OrthoDB" id="56883at2"/>
<dbReference type="PRINTS" id="PR00922">
    <property type="entry name" value="DADACBPTASE3"/>
</dbReference>
<dbReference type="HOGENOM" id="CLU_017692_0_0_11"/>
<dbReference type="STRING" id="1035195.HMPREF9997_02565"/>
<dbReference type="RefSeq" id="WP_006062369.1">
    <property type="nucleotide sequence ID" value="NZ_KB290824.1"/>
</dbReference>
<evidence type="ECO:0000256" key="2">
    <source>
        <dbReference type="ARBA" id="ARBA00022801"/>
    </source>
</evidence>
<evidence type="ECO:0000313" key="3">
    <source>
        <dbReference type="EMBL" id="EKX87788.1"/>
    </source>
</evidence>
<dbReference type="InterPro" id="IPR000667">
    <property type="entry name" value="Peptidase_S13"/>
</dbReference>
<reference evidence="3 4" key="1">
    <citation type="submission" date="2012-05" db="EMBL/GenBank/DDBJ databases">
        <authorList>
            <person name="Weinstock G."/>
            <person name="Sodergren E."/>
            <person name="Lobos E.A."/>
            <person name="Fulton L."/>
            <person name="Fulton R."/>
            <person name="Courtney L."/>
            <person name="Fronick C."/>
            <person name="O'Laughlin M."/>
            <person name="Godfrey J."/>
            <person name="Wilson R.M."/>
            <person name="Miner T."/>
            <person name="Farmer C."/>
            <person name="Delehaunty K."/>
            <person name="Cordes M."/>
            <person name="Minx P."/>
            <person name="Tomlinson C."/>
            <person name="Chen J."/>
            <person name="Wollam A."/>
            <person name="Pepin K.H."/>
            <person name="Bhonagiri V."/>
            <person name="Zhang X."/>
            <person name="Suruliraj S."/>
            <person name="Warren W."/>
            <person name="Mitreva M."/>
            <person name="Mardis E.R."/>
            <person name="Wilson R.K."/>
        </authorList>
    </citation>
    <scope>NUCLEOTIDE SEQUENCE [LARGE SCALE GENOMIC DNA]</scope>
    <source>
        <strain evidence="3 4">F0235</strain>
    </source>
</reference>
<keyword evidence="2" id="KW-0378">Hydrolase</keyword>
<comment type="caution">
    <text evidence="3">The sequence shown here is derived from an EMBL/GenBank/DDBJ whole genome shotgun (WGS) entry which is preliminary data.</text>
</comment>
<dbReference type="PANTHER" id="PTHR30023:SF0">
    <property type="entry name" value="PENICILLIN-SENSITIVE CARBOXYPEPTIDASE A"/>
    <property type="match status" value="1"/>
</dbReference>
<dbReference type="Gene3D" id="3.40.710.10">
    <property type="entry name" value="DD-peptidase/beta-lactamase superfamily"/>
    <property type="match status" value="2"/>
</dbReference>
<dbReference type="InterPro" id="IPR012338">
    <property type="entry name" value="Beta-lactam/transpept-like"/>
</dbReference>
<evidence type="ECO:0000256" key="1">
    <source>
        <dbReference type="ARBA" id="ARBA00006096"/>
    </source>
</evidence>
<proteinExistence type="inferred from homology"/>
<dbReference type="NCBIfam" id="TIGR00666">
    <property type="entry name" value="PBP4"/>
    <property type="match status" value="1"/>
</dbReference>
<dbReference type="Proteomes" id="UP000010445">
    <property type="component" value="Unassembled WGS sequence"/>
</dbReference>
<keyword evidence="3" id="KW-0645">Protease</keyword>
<dbReference type="EMBL" id="AMEM01000041">
    <property type="protein sequence ID" value="EKX87788.1"/>
    <property type="molecule type" value="Genomic_DNA"/>
</dbReference>
<comment type="similarity">
    <text evidence="1">Belongs to the peptidase S13 family.</text>
</comment>
<evidence type="ECO:0000313" key="4">
    <source>
        <dbReference type="Proteomes" id="UP000010445"/>
    </source>
</evidence>
<dbReference type="Pfam" id="PF02113">
    <property type="entry name" value="Peptidase_S13"/>
    <property type="match status" value="2"/>
</dbReference>
<dbReference type="GO" id="GO:0004185">
    <property type="term" value="F:serine-type carboxypeptidase activity"/>
    <property type="evidence" value="ECO:0007669"/>
    <property type="project" value="InterPro"/>
</dbReference>
<keyword evidence="3" id="KW-0121">Carboxypeptidase</keyword>
<dbReference type="PANTHER" id="PTHR30023">
    <property type="entry name" value="D-ALANYL-D-ALANINE CARBOXYPEPTIDASE"/>
    <property type="match status" value="1"/>
</dbReference>
<dbReference type="SUPFAM" id="SSF56601">
    <property type="entry name" value="beta-lactamase/transpeptidase-like"/>
    <property type="match status" value="1"/>
</dbReference>
<dbReference type="eggNOG" id="COG2027">
    <property type="taxonomic scope" value="Bacteria"/>
</dbReference>
<name>L1M9A0_9CORY</name>
<dbReference type="GO" id="GO:0006508">
    <property type="term" value="P:proteolysis"/>
    <property type="evidence" value="ECO:0007669"/>
    <property type="project" value="InterPro"/>
</dbReference>
<dbReference type="Gene3D" id="3.50.80.20">
    <property type="entry name" value="D-Ala-D-Ala carboxypeptidase C, peptidase S13"/>
    <property type="match status" value="1"/>
</dbReference>
<gene>
    <name evidence="3" type="ORF">HMPREF9997_02565</name>
</gene>
<sequence length="440" mass="45883">MTVKKIWWILGASAAAIAVGGGTTLAVINATGPGDLVHDPAMAAVEPQQLVQPVGASTSVDTSTSAVAPLTNNELRTTLETLSQDPRLGQFGGQVTDATTGSIVWEKHPTKPMTPASTTKILTAAAALLVLGPDDRIDTAVVEGDAPGTVVLRGTGDVMLTTEKLDDLAKQIKHSHPAPINTVLVDTSHWSGESFLSDWDRADIAGGFIAPMEPVMLYGARIGETTGDVPRSETPALDVARQLATRLGAEKSGLGQAPTTEEAPLALVHSDTLEERLRELMQQSDNVAAEAVGREIALHEGMTGTNKDAVAATLQILNSNGFSTSGVTLVDNSGMSTKNLIPPGLLNDIMHRAVTDPQLRPLLETLPVAGASGTLEERYRDQAGAGWVRGKTGTLTKTTGLAGTVMGADGHIYSYGFLSNDADVQGSRAAMDAMTSAIRD</sequence>
<protein>
    <submittedName>
        <fullName evidence="3">D-alanyl-D-alanine carboxypeptidase/D-alanyl-D-alanine-endopeptidase</fullName>
    </submittedName>
</protein>
<accession>L1M9A0</accession>
<organism evidence="3 4">
    <name type="scientific">Corynebacterium durum F0235</name>
    <dbReference type="NCBI Taxonomy" id="1035195"/>
    <lineage>
        <taxon>Bacteria</taxon>
        <taxon>Bacillati</taxon>
        <taxon>Actinomycetota</taxon>
        <taxon>Actinomycetes</taxon>
        <taxon>Mycobacteriales</taxon>
        <taxon>Corynebacteriaceae</taxon>
        <taxon>Corynebacterium</taxon>
    </lineage>
</organism>
<dbReference type="GO" id="GO:0000270">
    <property type="term" value="P:peptidoglycan metabolic process"/>
    <property type="evidence" value="ECO:0007669"/>
    <property type="project" value="TreeGrafter"/>
</dbReference>
<keyword evidence="4" id="KW-1185">Reference proteome</keyword>